<reference evidence="1" key="2">
    <citation type="journal article" date="2021" name="Genome Biol. Evol.">
        <title>Developing a high-quality reference genome for a parasitic bivalve with doubly uniparental inheritance (Bivalvia: Unionida).</title>
        <authorList>
            <person name="Smith C.H."/>
        </authorList>
    </citation>
    <scope>NUCLEOTIDE SEQUENCE</scope>
    <source>
        <strain evidence="1">CHS0354</strain>
        <tissue evidence="1">Mantle</tissue>
    </source>
</reference>
<dbReference type="Proteomes" id="UP001195483">
    <property type="component" value="Unassembled WGS sequence"/>
</dbReference>
<reference evidence="1" key="3">
    <citation type="submission" date="2023-05" db="EMBL/GenBank/DDBJ databases">
        <authorList>
            <person name="Smith C.H."/>
        </authorList>
    </citation>
    <scope>NUCLEOTIDE SEQUENCE</scope>
    <source>
        <strain evidence="1">CHS0354</strain>
        <tissue evidence="1">Mantle</tissue>
    </source>
</reference>
<evidence type="ECO:0000313" key="1">
    <source>
        <dbReference type="EMBL" id="KAK3578503.1"/>
    </source>
</evidence>
<gene>
    <name evidence="1" type="ORF">CHS0354_007754</name>
</gene>
<dbReference type="EMBL" id="JAEAOA010000527">
    <property type="protein sequence ID" value="KAK3578503.1"/>
    <property type="molecule type" value="Genomic_DNA"/>
</dbReference>
<accession>A0AAE0VHI6</accession>
<name>A0AAE0VHI6_9BIVA</name>
<sequence>MPPLSPLASPARCLAKRRTYSVLCIEMASQRHSEIFLKDDDWISGLVEACVTTLGTATSLQKAYITHSTCSSDHS</sequence>
<organism evidence="1 2">
    <name type="scientific">Potamilus streckersoni</name>
    <dbReference type="NCBI Taxonomy" id="2493646"/>
    <lineage>
        <taxon>Eukaryota</taxon>
        <taxon>Metazoa</taxon>
        <taxon>Spiralia</taxon>
        <taxon>Lophotrochozoa</taxon>
        <taxon>Mollusca</taxon>
        <taxon>Bivalvia</taxon>
        <taxon>Autobranchia</taxon>
        <taxon>Heteroconchia</taxon>
        <taxon>Palaeoheterodonta</taxon>
        <taxon>Unionida</taxon>
        <taxon>Unionoidea</taxon>
        <taxon>Unionidae</taxon>
        <taxon>Ambleminae</taxon>
        <taxon>Lampsilini</taxon>
        <taxon>Potamilus</taxon>
    </lineage>
</organism>
<evidence type="ECO:0000313" key="2">
    <source>
        <dbReference type="Proteomes" id="UP001195483"/>
    </source>
</evidence>
<dbReference type="AlphaFoldDB" id="A0AAE0VHI6"/>
<keyword evidence="2" id="KW-1185">Reference proteome</keyword>
<protein>
    <submittedName>
        <fullName evidence="1">Uncharacterized protein</fullName>
    </submittedName>
</protein>
<reference evidence="1" key="1">
    <citation type="journal article" date="2021" name="Genome Biol. Evol.">
        <title>A High-Quality Reference Genome for a Parasitic Bivalve with Doubly Uniparental Inheritance (Bivalvia: Unionida).</title>
        <authorList>
            <person name="Smith C.H."/>
        </authorList>
    </citation>
    <scope>NUCLEOTIDE SEQUENCE</scope>
    <source>
        <strain evidence="1">CHS0354</strain>
    </source>
</reference>
<comment type="caution">
    <text evidence="1">The sequence shown here is derived from an EMBL/GenBank/DDBJ whole genome shotgun (WGS) entry which is preliminary data.</text>
</comment>
<proteinExistence type="predicted"/>